<dbReference type="InterPro" id="IPR045570">
    <property type="entry name" value="Metalloprtase-TldD/E_cen_dom"/>
</dbReference>
<dbReference type="PANTHER" id="PTHR43421:SF1">
    <property type="entry name" value="METALLOPROTEASE PMBA"/>
    <property type="match status" value="1"/>
</dbReference>
<comment type="similarity">
    <text evidence="1">Belongs to the peptidase U62 family.</text>
</comment>
<feature type="domain" description="Metalloprotease TldD/E N-terminal" evidence="2">
    <location>
        <begin position="30"/>
        <end position="88"/>
    </location>
</feature>
<dbReference type="EMBL" id="AP025592">
    <property type="protein sequence ID" value="BDG10233.1"/>
    <property type="molecule type" value="Genomic_DNA"/>
</dbReference>
<protein>
    <submittedName>
        <fullName evidence="5">Modulator protein</fullName>
    </submittedName>
</protein>
<dbReference type="PANTHER" id="PTHR43421">
    <property type="entry name" value="METALLOPROTEASE PMBA"/>
    <property type="match status" value="1"/>
</dbReference>
<sequence>MDQGELAAAARAAVELARKKGAQEVAAGAYRARHVEVSWRDGQLEKVSEATSRGLGFELYVDGRYSAVGTSDLRPEALDRFLGDAVALTRKLEPDPFRTLPDEKLYHPRAQVDLELEDPSHEALTPARRREIVAEVEAAARAVKGAGAILSVTTSFSDSHSTGFRVHSNGFEGSSRGTDFWIAAEVSAKDPDGRRPEDWSAVGSRFYAALPDAAGVGRTAAERALSRLGSRKGESAVLPMLVENRCAARLVSFLFGALSGGSLQQRRSFLEGKLGEEIGSPALDIRDEPHVKRGFGSRLYDREGLASKPFRVFEQGRLASYYIDTYYGKKLRMAPTTRGPSNLAWGPGVGDQAELVRAVGEGILVTGFLGGNSNGTTGDFSLGAQGFRIRGGQLAEPVGEMNVSGNHLELWHRLAAVGSDPYPYSAMRTPSLLFEGVQFAGL</sequence>
<feature type="domain" description="Metalloprotease TldD/E central" evidence="4">
    <location>
        <begin position="122"/>
        <end position="228"/>
    </location>
</feature>
<dbReference type="Pfam" id="PF19289">
    <property type="entry name" value="PmbA_TldD_3rd"/>
    <property type="match status" value="1"/>
</dbReference>
<dbReference type="Proteomes" id="UP001162734">
    <property type="component" value="Chromosome"/>
</dbReference>
<reference evidence="6" key="1">
    <citation type="journal article" date="2022" name="Int. J. Syst. Evol. Microbiol.">
        <title>Anaeromyxobacter oryzae sp. nov., Anaeromyxobacter diazotrophicus sp. nov. and Anaeromyxobacter paludicola sp. nov., isolated from paddy soils.</title>
        <authorList>
            <person name="Itoh H."/>
            <person name="Xu Z."/>
            <person name="Mise K."/>
            <person name="Masuda Y."/>
            <person name="Ushijima N."/>
            <person name="Hayakawa C."/>
            <person name="Shiratori Y."/>
            <person name="Senoo K."/>
        </authorList>
    </citation>
    <scope>NUCLEOTIDE SEQUENCE [LARGE SCALE GENOMIC DNA]</scope>
    <source>
        <strain evidence="6">Red630</strain>
    </source>
</reference>
<proteinExistence type="inferred from homology"/>
<feature type="domain" description="Metalloprotease TldD/E C-terminal" evidence="3">
    <location>
        <begin position="238"/>
        <end position="441"/>
    </location>
</feature>
<name>A0ABM7XEA4_9BACT</name>
<evidence type="ECO:0000313" key="5">
    <source>
        <dbReference type="EMBL" id="BDG10233.1"/>
    </source>
</evidence>
<organism evidence="5 6">
    <name type="scientific">Anaeromyxobacter paludicola</name>
    <dbReference type="NCBI Taxonomy" id="2918171"/>
    <lineage>
        <taxon>Bacteria</taxon>
        <taxon>Pseudomonadati</taxon>
        <taxon>Myxococcota</taxon>
        <taxon>Myxococcia</taxon>
        <taxon>Myxococcales</taxon>
        <taxon>Cystobacterineae</taxon>
        <taxon>Anaeromyxobacteraceae</taxon>
        <taxon>Anaeromyxobacter</taxon>
    </lineage>
</organism>
<keyword evidence="6" id="KW-1185">Reference proteome</keyword>
<dbReference type="InterPro" id="IPR036059">
    <property type="entry name" value="TldD/PmbA_sf"/>
</dbReference>
<evidence type="ECO:0000313" key="6">
    <source>
        <dbReference type="Proteomes" id="UP001162734"/>
    </source>
</evidence>
<dbReference type="InterPro" id="IPR045569">
    <property type="entry name" value="Metalloprtase-TldD/E_C"/>
</dbReference>
<dbReference type="InterPro" id="IPR047657">
    <property type="entry name" value="PmbA"/>
</dbReference>
<gene>
    <name evidence="5" type="ORF">AMPC_33460</name>
</gene>
<evidence type="ECO:0000259" key="3">
    <source>
        <dbReference type="Pfam" id="PF19289"/>
    </source>
</evidence>
<evidence type="ECO:0000259" key="2">
    <source>
        <dbReference type="Pfam" id="PF01523"/>
    </source>
</evidence>
<dbReference type="InterPro" id="IPR002510">
    <property type="entry name" value="Metalloprtase-TldD/E_N"/>
</dbReference>
<dbReference type="Gene3D" id="3.30.2290.10">
    <property type="entry name" value="PmbA/TldD superfamily"/>
    <property type="match status" value="1"/>
</dbReference>
<dbReference type="Pfam" id="PF01523">
    <property type="entry name" value="PmbA_TldD_1st"/>
    <property type="match status" value="1"/>
</dbReference>
<dbReference type="SUPFAM" id="SSF111283">
    <property type="entry name" value="Putative modulator of DNA gyrase, PmbA/TldD"/>
    <property type="match status" value="1"/>
</dbReference>
<dbReference type="Pfam" id="PF19290">
    <property type="entry name" value="PmbA_TldD_2nd"/>
    <property type="match status" value="1"/>
</dbReference>
<evidence type="ECO:0000259" key="4">
    <source>
        <dbReference type="Pfam" id="PF19290"/>
    </source>
</evidence>
<accession>A0ABM7XEA4</accession>
<dbReference type="InterPro" id="IPR035068">
    <property type="entry name" value="TldD/PmbA_N"/>
</dbReference>
<evidence type="ECO:0000256" key="1">
    <source>
        <dbReference type="ARBA" id="ARBA00005836"/>
    </source>
</evidence>